<accession>A0ABD1VAS4</accession>
<reference evidence="5" key="1">
    <citation type="submission" date="2024-07" db="EMBL/GenBank/DDBJ databases">
        <title>Two chromosome-level genome assemblies of Korean endemic species Abeliophyllum distichum and Forsythia ovata (Oleaceae).</title>
        <authorList>
            <person name="Jang H."/>
        </authorList>
    </citation>
    <scope>NUCLEOTIDE SEQUENCE [LARGE SCALE GENOMIC DNA]</scope>
</reference>
<feature type="compositionally biased region" description="Polar residues" evidence="2">
    <location>
        <begin position="377"/>
        <end position="393"/>
    </location>
</feature>
<evidence type="ECO:0000313" key="5">
    <source>
        <dbReference type="Proteomes" id="UP001604336"/>
    </source>
</evidence>
<gene>
    <name evidence="4" type="ORF">Adt_07039</name>
</gene>
<keyword evidence="5" id="KW-1185">Reference proteome</keyword>
<comment type="caution">
    <text evidence="4">The sequence shown here is derived from an EMBL/GenBank/DDBJ whole genome shotgun (WGS) entry which is preliminary data.</text>
</comment>
<keyword evidence="1" id="KW-0539">Nucleus</keyword>
<evidence type="ECO:0000313" key="4">
    <source>
        <dbReference type="EMBL" id="KAL2533688.1"/>
    </source>
</evidence>
<dbReference type="InterPro" id="IPR031052">
    <property type="entry name" value="FHY3/FAR1"/>
</dbReference>
<dbReference type="AlphaFoldDB" id="A0ABD1VAS4"/>
<dbReference type="EMBL" id="JBFOLK010000002">
    <property type="protein sequence ID" value="KAL2533688.1"/>
    <property type="molecule type" value="Genomic_DNA"/>
</dbReference>
<feature type="domain" description="MULE transposase" evidence="3">
    <location>
        <begin position="2"/>
        <end position="42"/>
    </location>
</feature>
<comment type="similarity">
    <text evidence="1">Belongs to the FHY3/FAR1 family.</text>
</comment>
<dbReference type="GO" id="GO:0005634">
    <property type="term" value="C:nucleus"/>
    <property type="evidence" value="ECO:0007669"/>
    <property type="project" value="UniProtKB-SubCell"/>
</dbReference>
<dbReference type="GO" id="GO:0008270">
    <property type="term" value="F:zinc ion binding"/>
    <property type="evidence" value="ECO:0007669"/>
    <property type="project" value="UniProtKB-UniRule"/>
</dbReference>
<dbReference type="PANTHER" id="PTHR31669">
    <property type="entry name" value="PROTEIN FAR1-RELATED SEQUENCE 10-RELATED"/>
    <property type="match status" value="1"/>
</dbReference>
<organism evidence="4 5">
    <name type="scientific">Abeliophyllum distichum</name>
    <dbReference type="NCBI Taxonomy" id="126358"/>
    <lineage>
        <taxon>Eukaryota</taxon>
        <taxon>Viridiplantae</taxon>
        <taxon>Streptophyta</taxon>
        <taxon>Embryophyta</taxon>
        <taxon>Tracheophyta</taxon>
        <taxon>Spermatophyta</taxon>
        <taxon>Magnoliopsida</taxon>
        <taxon>eudicotyledons</taxon>
        <taxon>Gunneridae</taxon>
        <taxon>Pentapetalae</taxon>
        <taxon>asterids</taxon>
        <taxon>lamiids</taxon>
        <taxon>Lamiales</taxon>
        <taxon>Oleaceae</taxon>
        <taxon>Forsythieae</taxon>
        <taxon>Abeliophyllum</taxon>
    </lineage>
</organism>
<dbReference type="GO" id="GO:0006355">
    <property type="term" value="P:regulation of DNA-templated transcription"/>
    <property type="evidence" value="ECO:0007669"/>
    <property type="project" value="UniProtKB-UniRule"/>
</dbReference>
<dbReference type="InterPro" id="IPR018289">
    <property type="entry name" value="MULE_transposase_dom"/>
</dbReference>
<dbReference type="Pfam" id="PF10551">
    <property type="entry name" value="MULE"/>
    <property type="match status" value="1"/>
</dbReference>
<comment type="subcellular location">
    <subcellularLocation>
        <location evidence="1">Nucleus</location>
    </subcellularLocation>
</comment>
<protein>
    <recommendedName>
        <fullName evidence="1">Protein FAR1-RELATED SEQUENCE</fullName>
    </recommendedName>
</protein>
<feature type="region of interest" description="Disordered" evidence="2">
    <location>
        <begin position="372"/>
        <end position="393"/>
    </location>
</feature>
<comment type="function">
    <text evidence="1">Putative transcription activator involved in regulating light control of development.</text>
</comment>
<keyword evidence="1" id="KW-0862">Zinc</keyword>
<proteinExistence type="inferred from homology"/>
<evidence type="ECO:0000256" key="2">
    <source>
        <dbReference type="SAM" id="MobiDB-lite"/>
    </source>
</evidence>
<dbReference type="Proteomes" id="UP001604336">
    <property type="component" value="Unassembled WGS sequence"/>
</dbReference>
<keyword evidence="1" id="KW-0863">Zinc-finger</keyword>
<evidence type="ECO:0000256" key="1">
    <source>
        <dbReference type="RuleBase" id="RU367018"/>
    </source>
</evidence>
<sequence>MESISNHAPPLMITDQDAAIAKAISIVMPLTFHMYCIWHILNKFSEKINAMVYNEQYHRLVNIIKNSESPAEFEERWNETMVTTSLHCNEWLQSMYEIRDRWVPAYVKHIFSAGMSSSQRSESGHSFLKKYINRKNSLMGFITRFNRALSHQRHEELVANHIDLNEQPRLMSSFMMEAQMVQIYTKKVFTLFQIEVDKSNVYICSKRATFEGGKTYAVQRFEAGKNFDRPRELTYYVENDFVSCSCHTFEFEGTNMDDSSINSLMARHGLLAQQASLLVDNAALTDARSTFLLGELEMLNLRVMQVDDGGDFDKNKSSSKSREVQQVIQNPNSVRAKGCGKRLKSSKEMAKNRCNRQCSVYGANGHDKRTCPKFNDRSNVPNLPESQYDNNNSEDVWRRDDATFTSIACSSNRDGMNFTFGM</sequence>
<evidence type="ECO:0000259" key="3">
    <source>
        <dbReference type="Pfam" id="PF10551"/>
    </source>
</evidence>
<dbReference type="PANTHER" id="PTHR31669:SF302">
    <property type="entry name" value="PROTEIN FAR1-RELATED SEQUENCE"/>
    <property type="match status" value="1"/>
</dbReference>
<keyword evidence="1" id="KW-0479">Metal-binding</keyword>
<name>A0ABD1VAS4_9LAMI</name>